<name>A0ABX7MSA5_9GAMM</name>
<evidence type="ECO:0000313" key="1">
    <source>
        <dbReference type="EMBL" id="QSP95029.1"/>
    </source>
</evidence>
<accession>A0ABX7MSA5</accession>
<organism evidence="1 2">
    <name type="scientific">Marinobacter salinisoli</name>
    <dbReference type="NCBI Taxonomy" id="2769486"/>
    <lineage>
        <taxon>Bacteria</taxon>
        <taxon>Pseudomonadati</taxon>
        <taxon>Pseudomonadota</taxon>
        <taxon>Gammaproteobacteria</taxon>
        <taxon>Pseudomonadales</taxon>
        <taxon>Marinobacteraceae</taxon>
        <taxon>Marinobacter</taxon>
    </lineage>
</organism>
<keyword evidence="2" id="KW-1185">Reference proteome</keyword>
<dbReference type="RefSeq" id="WP_206644236.1">
    <property type="nucleotide sequence ID" value="NZ_CP071247.1"/>
</dbReference>
<protein>
    <submittedName>
        <fullName evidence="1">Uncharacterized protein</fullName>
    </submittedName>
</protein>
<sequence>MALLVGVLSGCASHRYATDPAVAVSQDCDRQFIRWRNWVDTAGHYDAQDWSPPGFPYLRVDRFLAGFDLNGLSPRQRHDWLARAHQQAVVAWQFEAEGGLDEISQWLTGLRDCGSRAISELESEPELWHRLVASVEVPDSYSTPSQVIGVYPLVEPVVRWRAGVTMGELAAQFGDYGPRGGWRTYRPVPAATNGPDRLQVYPVDSLGVPVLNDPLRSELFLRHAPGWRIETQDSFDLPGVPGRQLDGRLQFRPEPVVFTHLSFTHFNGRILPQLNYVIWFSGRPAQGWLDIYAGALDGFVWRVTLDSHGRPLIYDTVHPCGCYHQWLLADGGLVANDSIEYETEQLWLLGSIPAESHRSPLLALSAGEHQLVGVSVDQSPAPDGRVQNYRLVPLDSLRGRSYAGGRLYDDDGLIGGTERLERFLLWPTGVASAGAMRQWGHHAVSFVGRRHFDDPHLLDRYFLAPQ</sequence>
<proteinExistence type="predicted"/>
<reference evidence="1 2" key="1">
    <citation type="submission" date="2021-03" db="EMBL/GenBank/DDBJ databases">
        <title>Genome sequencing of Marinobacter sp. LPB0319.</title>
        <authorList>
            <person name="Kim J."/>
        </authorList>
    </citation>
    <scope>NUCLEOTIDE SEQUENCE [LARGE SCALE GENOMIC DNA]</scope>
    <source>
        <strain evidence="1 2">LPB0319</strain>
    </source>
</reference>
<dbReference type="EMBL" id="CP071247">
    <property type="protein sequence ID" value="QSP95029.1"/>
    <property type="molecule type" value="Genomic_DNA"/>
</dbReference>
<dbReference type="Proteomes" id="UP000663555">
    <property type="component" value="Chromosome"/>
</dbReference>
<gene>
    <name evidence="1" type="ORF">LPB19_00975</name>
</gene>
<evidence type="ECO:0000313" key="2">
    <source>
        <dbReference type="Proteomes" id="UP000663555"/>
    </source>
</evidence>